<dbReference type="SUPFAM" id="SSF54106">
    <property type="entry name" value="LysM domain"/>
    <property type="match status" value="2"/>
</dbReference>
<evidence type="ECO:0000313" key="6">
    <source>
        <dbReference type="Proteomes" id="UP000249757"/>
    </source>
</evidence>
<gene>
    <name evidence="4" type="ORF">Ptr86124_013559</name>
    <name evidence="3" type="ORF">PtrM4_078360</name>
</gene>
<dbReference type="Gene3D" id="3.10.350.10">
    <property type="entry name" value="LysM domain"/>
    <property type="match status" value="3"/>
</dbReference>
<dbReference type="PANTHER" id="PTHR33734">
    <property type="entry name" value="LYSM DOMAIN-CONTAINING GPI-ANCHORED PROTEIN 2"/>
    <property type="match status" value="1"/>
</dbReference>
<reference evidence="3" key="1">
    <citation type="journal article" date="2018" name="BMC Genomics">
        <title>Comparative genomics of the wheat fungal pathogen Pyrenophora tritici-repentis reveals chromosomal variations and genome plasticity.</title>
        <authorList>
            <person name="Moolhuijzen P."/>
            <person name="See P.T."/>
            <person name="Hane J.K."/>
            <person name="Shi G."/>
            <person name="Liu Z."/>
            <person name="Oliver R.P."/>
            <person name="Moffat C.S."/>
        </authorList>
    </citation>
    <scope>NUCLEOTIDE SEQUENCE [LARGE SCALE GENOMIC DNA]</scope>
    <source>
        <strain evidence="3">M4</strain>
    </source>
</reference>
<accession>A0A2W1D6F2</accession>
<evidence type="ECO:0000313" key="5">
    <source>
        <dbReference type="Proteomes" id="UP000245464"/>
    </source>
</evidence>
<organism evidence="3 5">
    <name type="scientific">Pyrenophora tritici-repentis</name>
    <dbReference type="NCBI Taxonomy" id="45151"/>
    <lineage>
        <taxon>Eukaryota</taxon>
        <taxon>Fungi</taxon>
        <taxon>Dikarya</taxon>
        <taxon>Ascomycota</taxon>
        <taxon>Pezizomycotina</taxon>
        <taxon>Dothideomycetes</taxon>
        <taxon>Pleosporomycetidae</taxon>
        <taxon>Pleosporales</taxon>
        <taxon>Pleosporineae</taxon>
        <taxon>Pleosporaceae</taxon>
        <taxon>Pyrenophora</taxon>
    </lineage>
</organism>
<dbReference type="EMBL" id="NQIK02000003">
    <property type="protein sequence ID" value="KAF7572931.1"/>
    <property type="molecule type" value="Genomic_DNA"/>
</dbReference>
<reference evidence="6" key="4">
    <citation type="journal article" date="2022" name="Microb. Genom.">
        <title>A global pangenome for the wheat fungal pathogen Pyrenophora tritici-repentis and prediction of effector protein structural homology.</title>
        <authorList>
            <person name="Moolhuijzen P.M."/>
            <person name="See P.T."/>
            <person name="Shi G."/>
            <person name="Powell H.R."/>
            <person name="Cockram J."/>
            <person name="Jorgensen L.N."/>
            <person name="Benslimane H."/>
            <person name="Strelkov S.E."/>
            <person name="Turner J."/>
            <person name="Liu Z."/>
            <person name="Moffat C.S."/>
        </authorList>
    </citation>
    <scope>NUCLEOTIDE SEQUENCE [LARGE SCALE GENOMIC DNA]</scope>
</reference>
<feature type="chain" id="PRO_5042700805" evidence="1">
    <location>
        <begin position="19"/>
        <end position="234"/>
    </location>
</feature>
<keyword evidence="6" id="KW-1185">Reference proteome</keyword>
<evidence type="ECO:0000256" key="1">
    <source>
        <dbReference type="SAM" id="SignalP"/>
    </source>
</evidence>
<dbReference type="EMBL" id="NRDI02000039">
    <property type="protein sequence ID" value="KAI1507536.1"/>
    <property type="molecule type" value="Genomic_DNA"/>
</dbReference>
<evidence type="ECO:0000313" key="3">
    <source>
        <dbReference type="EMBL" id="KAF7572931.1"/>
    </source>
</evidence>
<name>A0A2W1D6F2_9PLEO</name>
<feature type="signal peptide" evidence="1">
    <location>
        <begin position="1"/>
        <end position="18"/>
    </location>
</feature>
<dbReference type="CDD" id="cd00118">
    <property type="entry name" value="LysM"/>
    <property type="match status" value="2"/>
</dbReference>
<dbReference type="PROSITE" id="PS51782">
    <property type="entry name" value="LYSM"/>
    <property type="match status" value="3"/>
</dbReference>
<dbReference type="SMART" id="SM00257">
    <property type="entry name" value="LysM"/>
    <property type="match status" value="3"/>
</dbReference>
<dbReference type="AlphaFoldDB" id="A0A2W1D6F2"/>
<proteinExistence type="predicted"/>
<comment type="caution">
    <text evidence="3">The sequence shown here is derived from an EMBL/GenBank/DDBJ whole genome shotgun (WGS) entry which is preliminary data.</text>
</comment>
<reference evidence="4" key="3">
    <citation type="journal article" date="2022" name="bioRxiv">
        <title>A global pangenome for the wheat fungal pathogen Pyrenophora tritici-repentis and prediction of effector protein structural homology.</title>
        <authorList>
            <person name="Moolhuijzen P."/>
            <person name="See P.T."/>
            <person name="Shi G."/>
            <person name="Powell H.R."/>
            <person name="Cockram J."/>
            <person name="Jorgensen L.N."/>
            <person name="Benslimane H."/>
            <person name="Strelkov S.E."/>
            <person name="Turner J."/>
            <person name="Liu Z."/>
            <person name="Moffat C.S."/>
        </authorList>
    </citation>
    <scope>NUCLEOTIDE SEQUENCE</scope>
    <source>
        <strain evidence="4">86-124</strain>
    </source>
</reference>
<keyword evidence="1" id="KW-0732">Signal</keyword>
<dbReference type="Pfam" id="PF01476">
    <property type="entry name" value="LysM"/>
    <property type="match status" value="3"/>
</dbReference>
<dbReference type="Proteomes" id="UP000249757">
    <property type="component" value="Unassembled WGS sequence"/>
</dbReference>
<reference evidence="4" key="2">
    <citation type="submission" date="2021-05" db="EMBL/GenBank/DDBJ databases">
        <authorList>
            <person name="Moolhuijzen P.M."/>
            <person name="Moffat C.S."/>
        </authorList>
    </citation>
    <scope>NUCLEOTIDE SEQUENCE</scope>
    <source>
        <strain evidence="4">86-124</strain>
    </source>
</reference>
<dbReference type="OrthoDB" id="2107166at2759"/>
<dbReference type="PANTHER" id="PTHR33734:SF22">
    <property type="entry name" value="MEMBRANE-BOUND LYTIC MUREIN TRANSGLYCOSYLASE D"/>
    <property type="match status" value="1"/>
</dbReference>
<feature type="domain" description="LysM" evidence="2">
    <location>
        <begin position="126"/>
        <end position="172"/>
    </location>
</feature>
<evidence type="ECO:0000259" key="2">
    <source>
        <dbReference type="PROSITE" id="PS51782"/>
    </source>
</evidence>
<dbReference type="Proteomes" id="UP000245464">
    <property type="component" value="Chromosome 3"/>
</dbReference>
<protein>
    <submittedName>
        <fullName evidence="4">LysM domain containing protein</fullName>
    </submittedName>
    <submittedName>
        <fullName evidence="3">LytE, LysM repeat protein</fullName>
    </submittedName>
</protein>
<dbReference type="InterPro" id="IPR036779">
    <property type="entry name" value="LysM_dom_sf"/>
</dbReference>
<sequence>MKSTFFATAAFLIASVSAAPAGQNAQASCEAKFGPLPCGSTSGVPYNVTSGDTLTKIAGQFKSGICDIARYNNITDENIDKLEIGQALIVPQGCAAGKADNTTCVKNRVVATGTETCVKGLSVDPPVYVVIPGDTTLGIANSFALTLDALEAPNRGAIQNFDTIAVNTTFAVPICQGCRCDNEQYTIKSGDTFSAIAESRGLVVGQVLAANPMVIPTSLQIGQVVNAPKCQCAF</sequence>
<feature type="domain" description="LysM" evidence="2">
    <location>
        <begin position="183"/>
        <end position="227"/>
    </location>
</feature>
<feature type="domain" description="LysM" evidence="2">
    <location>
        <begin position="44"/>
        <end position="90"/>
    </location>
</feature>
<dbReference type="InterPro" id="IPR018392">
    <property type="entry name" value="LysM"/>
</dbReference>
<evidence type="ECO:0000313" key="4">
    <source>
        <dbReference type="EMBL" id="KAI1507536.1"/>
    </source>
</evidence>